<sequence>MKKTFRLAALLLGFLFAISPPANAQETPWFEVETLNSGLGAVPDVIGRATPRATMEALLRYDERRGEPGTQDQIKDTAPAHLLNLNAIPPEEQAETGTMLARQLMTVMQRRAVLNWGQIIDRPDAMDARETSNAATAGMKRRSLLVWEIELDGIPAAIRLDRIKADGEDPVWVISRHTVQKIPALYDAYGPSRFEKWLPDQLRNTAFWGLMWWEVIGLPVLLLLAGLVGWGTSKLLTRVGRHATHRITSAAFRAARLPMIIAAIALLVSIGTQTVFVFSGRLSSVISPMIAAGFVTAILMLIVNVIEVVLDQITGFEEMDLTRKQFDETRSQATRIAAVRRILVLVVFLVGFGIVLSSANLFRTYGFSLLASAGALTLIVGFAARTILSNILSSMQIALNQSARIGDRVVFKGSLCHVERINFTFVQLRVWTGIRLVVPVNEFVSETFENWTLKEPEMQRVISFKLVPTVDIEELRSCFEEVMDDLDPDQLDDREKAQVRISGQDVFGVEVLFILPCKDPNTSWDLTCIAREKLVKCMNQMAKTKGMPVFPETNIVEAA</sequence>
<dbReference type="SUPFAM" id="SSF50182">
    <property type="entry name" value="Sm-like ribonucleoproteins"/>
    <property type="match status" value="1"/>
</dbReference>
<evidence type="ECO:0000313" key="4">
    <source>
        <dbReference type="EMBL" id="MBB3985125.1"/>
    </source>
</evidence>
<dbReference type="PANTHER" id="PTHR30566:SF5">
    <property type="entry name" value="MECHANOSENSITIVE ION CHANNEL PROTEIN 1, MITOCHONDRIAL-RELATED"/>
    <property type="match status" value="1"/>
</dbReference>
<keyword evidence="1" id="KW-0472">Membrane</keyword>
<evidence type="ECO:0000256" key="2">
    <source>
        <dbReference type="SAM" id="SignalP"/>
    </source>
</evidence>
<name>A0A7W6DQY8_9RHOB</name>
<feature type="transmembrane region" description="Helical" evidence="1">
    <location>
        <begin position="342"/>
        <end position="359"/>
    </location>
</feature>
<dbReference type="AlphaFoldDB" id="A0A7W6DQY8"/>
<accession>A0A7W6DQY8</accession>
<feature type="domain" description="Mechanosensitive ion channel MscS" evidence="3">
    <location>
        <begin position="386"/>
        <end position="452"/>
    </location>
</feature>
<dbReference type="RefSeq" id="WP_183964385.1">
    <property type="nucleotide sequence ID" value="NZ_BAABBZ010000059.1"/>
</dbReference>
<feature type="chain" id="PRO_5031143969" evidence="2">
    <location>
        <begin position="25"/>
        <end position="559"/>
    </location>
</feature>
<dbReference type="GO" id="GO:0008381">
    <property type="term" value="F:mechanosensitive monoatomic ion channel activity"/>
    <property type="evidence" value="ECO:0007669"/>
    <property type="project" value="UniProtKB-ARBA"/>
</dbReference>
<evidence type="ECO:0000256" key="1">
    <source>
        <dbReference type="SAM" id="Phobius"/>
    </source>
</evidence>
<dbReference type="InterPro" id="IPR010920">
    <property type="entry name" value="LSM_dom_sf"/>
</dbReference>
<dbReference type="InterPro" id="IPR006685">
    <property type="entry name" value="MscS_channel_2nd"/>
</dbReference>
<protein>
    <submittedName>
        <fullName evidence="4">Small-conductance mechanosensitive channel</fullName>
    </submittedName>
</protein>
<organism evidence="4 5">
    <name type="scientific">Sagittula marina</name>
    <dbReference type="NCBI Taxonomy" id="943940"/>
    <lineage>
        <taxon>Bacteria</taxon>
        <taxon>Pseudomonadati</taxon>
        <taxon>Pseudomonadota</taxon>
        <taxon>Alphaproteobacteria</taxon>
        <taxon>Rhodobacterales</taxon>
        <taxon>Roseobacteraceae</taxon>
        <taxon>Sagittula</taxon>
    </lineage>
</organism>
<dbReference type="Gene3D" id="1.10.287.1260">
    <property type="match status" value="1"/>
</dbReference>
<dbReference type="GO" id="GO:0016020">
    <property type="term" value="C:membrane"/>
    <property type="evidence" value="ECO:0007669"/>
    <property type="project" value="InterPro"/>
</dbReference>
<evidence type="ECO:0000259" key="3">
    <source>
        <dbReference type="Pfam" id="PF00924"/>
    </source>
</evidence>
<feature type="transmembrane region" description="Helical" evidence="1">
    <location>
        <begin position="210"/>
        <end position="236"/>
    </location>
</feature>
<dbReference type="Pfam" id="PF00924">
    <property type="entry name" value="MS_channel_2nd"/>
    <property type="match status" value="1"/>
</dbReference>
<dbReference type="Proteomes" id="UP000541426">
    <property type="component" value="Unassembled WGS sequence"/>
</dbReference>
<keyword evidence="2" id="KW-0732">Signal</keyword>
<comment type="caution">
    <text evidence="4">The sequence shown here is derived from an EMBL/GenBank/DDBJ whole genome shotgun (WGS) entry which is preliminary data.</text>
</comment>
<feature type="signal peptide" evidence="2">
    <location>
        <begin position="1"/>
        <end position="24"/>
    </location>
</feature>
<feature type="transmembrane region" description="Helical" evidence="1">
    <location>
        <begin position="285"/>
        <end position="310"/>
    </location>
</feature>
<evidence type="ECO:0000313" key="5">
    <source>
        <dbReference type="Proteomes" id="UP000541426"/>
    </source>
</evidence>
<keyword evidence="1" id="KW-1133">Transmembrane helix</keyword>
<feature type="transmembrane region" description="Helical" evidence="1">
    <location>
        <begin position="365"/>
        <end position="388"/>
    </location>
</feature>
<dbReference type="EMBL" id="JACIEJ010000003">
    <property type="protein sequence ID" value="MBB3985125.1"/>
    <property type="molecule type" value="Genomic_DNA"/>
</dbReference>
<keyword evidence="1" id="KW-0812">Transmembrane</keyword>
<keyword evidence="5" id="KW-1185">Reference proteome</keyword>
<gene>
    <name evidence="4" type="ORF">GGQ68_001454</name>
</gene>
<proteinExistence type="predicted"/>
<dbReference type="PANTHER" id="PTHR30566">
    <property type="entry name" value="YNAI-RELATED MECHANOSENSITIVE ION CHANNEL"/>
    <property type="match status" value="1"/>
</dbReference>
<reference evidence="4 5" key="1">
    <citation type="submission" date="2020-08" db="EMBL/GenBank/DDBJ databases">
        <title>Genomic Encyclopedia of Type Strains, Phase IV (KMG-IV): sequencing the most valuable type-strain genomes for metagenomic binning, comparative biology and taxonomic classification.</title>
        <authorList>
            <person name="Goeker M."/>
        </authorList>
    </citation>
    <scope>NUCLEOTIDE SEQUENCE [LARGE SCALE GENOMIC DNA]</scope>
    <source>
        <strain evidence="4 5">DSM 102235</strain>
    </source>
</reference>
<feature type="transmembrane region" description="Helical" evidence="1">
    <location>
        <begin position="257"/>
        <end position="279"/>
    </location>
</feature>